<dbReference type="InterPro" id="IPR032860">
    <property type="entry name" value="ALKBH5"/>
</dbReference>
<evidence type="ECO:0000256" key="2">
    <source>
        <dbReference type="ARBA" id="ARBA00022723"/>
    </source>
</evidence>
<dbReference type="Proteomes" id="UP000689195">
    <property type="component" value="Unassembled WGS sequence"/>
</dbReference>
<evidence type="ECO:0000256" key="5">
    <source>
        <dbReference type="ARBA" id="ARBA00023004"/>
    </source>
</evidence>
<evidence type="ECO:0000313" key="8">
    <source>
        <dbReference type="EMBL" id="CAD8137968.1"/>
    </source>
</evidence>
<keyword evidence="2" id="KW-0479">Metal-binding</keyword>
<evidence type="ECO:0000313" key="9">
    <source>
        <dbReference type="Proteomes" id="UP000689195"/>
    </source>
</evidence>
<keyword evidence="3" id="KW-0223">Dioxygenase</keyword>
<keyword evidence="4" id="KW-0560">Oxidoreductase</keyword>
<keyword evidence="5" id="KW-0408">Iron</keyword>
<dbReference type="InterPro" id="IPR002918">
    <property type="entry name" value="Lipase_EstA/Esterase_EstB"/>
</dbReference>
<evidence type="ECO:0000256" key="6">
    <source>
        <dbReference type="SAM" id="MobiDB-lite"/>
    </source>
</evidence>
<reference evidence="8" key="1">
    <citation type="submission" date="2021-01" db="EMBL/GenBank/DDBJ databases">
        <authorList>
            <consortium name="Genoscope - CEA"/>
            <person name="William W."/>
        </authorList>
    </citation>
    <scope>NUCLEOTIDE SEQUENCE</scope>
</reference>
<dbReference type="GO" id="GO:0016042">
    <property type="term" value="P:lipid catabolic process"/>
    <property type="evidence" value="ECO:0007669"/>
    <property type="project" value="InterPro"/>
</dbReference>
<keyword evidence="9" id="KW-1185">Reference proteome</keyword>
<dbReference type="GO" id="GO:0006406">
    <property type="term" value="P:mRNA export from nucleus"/>
    <property type="evidence" value="ECO:0007669"/>
    <property type="project" value="TreeGrafter"/>
</dbReference>
<feature type="region of interest" description="Disordered" evidence="6">
    <location>
        <begin position="808"/>
        <end position="837"/>
    </location>
</feature>
<accession>A0A8S1SDD1</accession>
<keyword evidence="7" id="KW-0472">Membrane</keyword>
<dbReference type="GO" id="GO:0046872">
    <property type="term" value="F:metal ion binding"/>
    <property type="evidence" value="ECO:0007669"/>
    <property type="project" value="UniProtKB-KW"/>
</dbReference>
<evidence type="ECO:0000256" key="7">
    <source>
        <dbReference type="SAM" id="Phobius"/>
    </source>
</evidence>
<protein>
    <submittedName>
        <fullName evidence="8">Uncharacterized protein</fullName>
    </submittedName>
</protein>
<dbReference type="GO" id="GO:0006397">
    <property type="term" value="P:mRNA processing"/>
    <property type="evidence" value="ECO:0007669"/>
    <property type="project" value="InterPro"/>
</dbReference>
<sequence>MTKYLCSQINNTQGLQLDYYLNSMTSQTLLLTLGVLMVLGATAYMNYEDNVSSIDHGFTADFASFIKSFDSKYDFIRSDITWSTYGGAETRPTTAPSKYPIVFVHGNSDIGAGNGGTVGWQTGFTQLIEYLQNYGGYTKADLYVTTWGPANPNMASQNSHSEKYVMTTRRFIEGVLAYTKASKVIVIGHSMGVTLARAAIIGGTYSESLFSKFTVGDPITNSIAAFFGLAGANYGLVDCTYATGLPTCSTYNGFSPSSQMLTALNSKTHREGAKVYSFWSPNDDIIKYNCIVNQKNTCIVPGSDESFQQSGYTHFDVRDKFAADILHSNLFQQQGGYSYKYTAKKGANINDPKFVKGVCLNYNQLIYLIAFQLQLLQSRHTPQHKPLAKSHIYQCLFLTYIDCLKLKLQKKGTFIEIVHPTKSSDEETIVKKRIVSNFNVNSTFWITSKQDVPPTLDFESLFKTPFPEQAVRHNETFEKLEVVTNTNQKILIDVPSRPAAYSLEKLNLKGKPTLEQLFQAIPNCMDYKERDKDFKLGGYKLNYQSGYAPVEIQNRHKDPEDYTKKQHFIRQKQSQANLNLKRTCGVSYVKKSESEQKDVNHIFKKLPPLVYQCSSGCQPITGYDEAFDNLFNNLLNGKNLIVFTLFNSQDESSLREYLLFPHLRNKISRERVMIARKFLNLWMLFQDALCLVIHYKYDENQLLRPIQLNEQEDIKQQLVDFICESEISICLLFKKSVSGRKAFLKSVGLWNEGNDNSSICTETQREELQTKFVISVPKVPINSNSTAQSLFQEFTNIIQQQENYVLEGRSQTQIPQTQQQNPNSEKQSKKKKRAKILSSTDVRKDGGASEQLINHLIKEDGNHNINTCSIRMEMYVTEEKWKSANDHNKDLLNAFIKRVEHHVTSSYLIKMMNKRFKANEKGQDYIIRRSNKIYEIPTDNVEIKQNKKSINWTSTFTPENFTNLQTFKLSKKYQHISLDIIKMKELSFLKQPLYCITTRDSFAFDLITKVTKVKLGDRMVDRLDFFFEPNNCPCNFKSFLPMFPEYQVGAHAYVGYFTNEELLQMEKDIFEMELKGFDGHYLPMTAQISHAQSNHHSSVRRTKFFFGYRYMWTKCQLAEPHSMVAAGVRRDVSAPPLWMRNLITKLENDNVVPKKFINSIACNVYHDGKEGLAQHFDDAVRFKQPIFTIRVFSDCRLSFGSQFYGFCNGAFAVPLPRGCILCMEEGSYAANAIKHCVRPCDMTGKSAALILRQMHDQVTQEAIKYDEQVDLPCHMSTLSVDDNAVPFGEQKRLEAELLS</sequence>
<keyword evidence="7" id="KW-1133">Transmembrane helix</keyword>
<dbReference type="Pfam" id="PF01674">
    <property type="entry name" value="Lipase_2"/>
    <property type="match status" value="1"/>
</dbReference>
<name>A0A8S1SDD1_9CILI</name>
<dbReference type="FunFam" id="3.40.50.1820:FF:000838">
    <property type="entry name" value="Uncharacterized protein"/>
    <property type="match status" value="1"/>
</dbReference>
<comment type="caution">
    <text evidence="8">The sequence shown here is derived from an EMBL/GenBank/DDBJ whole genome shotgun (WGS) entry which is preliminary data.</text>
</comment>
<feature type="compositionally biased region" description="Low complexity" evidence="6">
    <location>
        <begin position="810"/>
        <end position="825"/>
    </location>
</feature>
<feature type="transmembrane region" description="Helical" evidence="7">
    <location>
        <begin position="28"/>
        <end position="47"/>
    </location>
</feature>
<proteinExistence type="inferred from homology"/>
<gene>
    <name evidence="8" type="ORF">PPENT_87.1.T0060384</name>
</gene>
<dbReference type="PANTHER" id="PTHR32074:SF2">
    <property type="entry name" value="RNA DEMETHYLASE ALKBH5"/>
    <property type="match status" value="1"/>
</dbReference>
<evidence type="ECO:0000256" key="4">
    <source>
        <dbReference type="ARBA" id="ARBA00023002"/>
    </source>
</evidence>
<evidence type="ECO:0000256" key="1">
    <source>
        <dbReference type="ARBA" id="ARBA00007879"/>
    </source>
</evidence>
<organism evidence="8 9">
    <name type="scientific">Paramecium pentaurelia</name>
    <dbReference type="NCBI Taxonomy" id="43138"/>
    <lineage>
        <taxon>Eukaryota</taxon>
        <taxon>Sar</taxon>
        <taxon>Alveolata</taxon>
        <taxon>Ciliophora</taxon>
        <taxon>Intramacronucleata</taxon>
        <taxon>Oligohymenophorea</taxon>
        <taxon>Peniculida</taxon>
        <taxon>Parameciidae</taxon>
        <taxon>Paramecium</taxon>
    </lineage>
</organism>
<dbReference type="GO" id="GO:0035515">
    <property type="term" value="F:oxidative RNA demethylase activity"/>
    <property type="evidence" value="ECO:0007669"/>
    <property type="project" value="InterPro"/>
</dbReference>
<dbReference type="OrthoDB" id="271595at2759"/>
<keyword evidence="7" id="KW-0812">Transmembrane</keyword>
<dbReference type="PANTHER" id="PTHR32074">
    <property type="entry name" value="RNA DEMETHYLASE ALKBH5"/>
    <property type="match status" value="1"/>
</dbReference>
<comment type="similarity">
    <text evidence="1">Belongs to the alkB family.</text>
</comment>
<dbReference type="GO" id="GO:0016787">
    <property type="term" value="F:hydrolase activity"/>
    <property type="evidence" value="ECO:0007669"/>
    <property type="project" value="InterPro"/>
</dbReference>
<evidence type="ECO:0000256" key="3">
    <source>
        <dbReference type="ARBA" id="ARBA00022964"/>
    </source>
</evidence>
<dbReference type="GO" id="GO:0005634">
    <property type="term" value="C:nucleus"/>
    <property type="evidence" value="ECO:0007669"/>
    <property type="project" value="TreeGrafter"/>
</dbReference>
<dbReference type="EMBL" id="CAJJDO010000006">
    <property type="protein sequence ID" value="CAD8137968.1"/>
    <property type="molecule type" value="Genomic_DNA"/>
</dbReference>